<dbReference type="SUPFAM" id="SSF54427">
    <property type="entry name" value="NTF2-like"/>
    <property type="match status" value="1"/>
</dbReference>
<sequence length="156" mass="17391">MQLLLISLFAASVTSISPSLVAGGPPYCPPRPATDQQKRAIFEEFYTKIYINYQPYQASNDHLASDYIQHSPSALSGRDNNLASLSFINPANINFTIRFAGIDGNIGYIYSRADINGQDQPSAIADFLRFNGTCIQEHWDVVQEMPANRTNPLTMW</sequence>
<feature type="chain" id="PRO_5015754174" description="SnoaL-like domain-containing protein" evidence="1">
    <location>
        <begin position="16"/>
        <end position="156"/>
    </location>
</feature>
<dbReference type="EMBL" id="KZ678140">
    <property type="protein sequence ID" value="PSN63419.1"/>
    <property type="molecule type" value="Genomic_DNA"/>
</dbReference>
<dbReference type="AlphaFoldDB" id="A0A2T2NDG0"/>
<gene>
    <name evidence="2" type="ORF">BS50DRAFT_591569</name>
</gene>
<dbReference type="Proteomes" id="UP000240883">
    <property type="component" value="Unassembled WGS sequence"/>
</dbReference>
<reference evidence="2 3" key="1">
    <citation type="journal article" date="2018" name="Front. Microbiol.">
        <title>Genome-Wide Analysis of Corynespora cassiicola Leaf Fall Disease Putative Effectors.</title>
        <authorList>
            <person name="Lopez D."/>
            <person name="Ribeiro S."/>
            <person name="Label P."/>
            <person name="Fumanal B."/>
            <person name="Venisse J.S."/>
            <person name="Kohler A."/>
            <person name="de Oliveira R.R."/>
            <person name="Labutti K."/>
            <person name="Lipzen A."/>
            <person name="Lail K."/>
            <person name="Bauer D."/>
            <person name="Ohm R.A."/>
            <person name="Barry K.W."/>
            <person name="Spatafora J."/>
            <person name="Grigoriev I.V."/>
            <person name="Martin F.M."/>
            <person name="Pujade-Renaud V."/>
        </authorList>
    </citation>
    <scope>NUCLEOTIDE SEQUENCE [LARGE SCALE GENOMIC DNA]</scope>
    <source>
        <strain evidence="2 3">Philippines</strain>
    </source>
</reference>
<accession>A0A2T2NDG0</accession>
<keyword evidence="1" id="KW-0732">Signal</keyword>
<feature type="signal peptide" evidence="1">
    <location>
        <begin position="1"/>
        <end position="15"/>
    </location>
</feature>
<name>A0A2T2NDG0_CORCC</name>
<evidence type="ECO:0000313" key="2">
    <source>
        <dbReference type="EMBL" id="PSN63419.1"/>
    </source>
</evidence>
<evidence type="ECO:0000256" key="1">
    <source>
        <dbReference type="SAM" id="SignalP"/>
    </source>
</evidence>
<dbReference type="InterPro" id="IPR032710">
    <property type="entry name" value="NTF2-like_dom_sf"/>
</dbReference>
<evidence type="ECO:0000313" key="3">
    <source>
        <dbReference type="Proteomes" id="UP000240883"/>
    </source>
</evidence>
<keyword evidence="3" id="KW-1185">Reference proteome</keyword>
<evidence type="ECO:0008006" key="4">
    <source>
        <dbReference type="Google" id="ProtNLM"/>
    </source>
</evidence>
<dbReference type="OrthoDB" id="2820488at2759"/>
<protein>
    <recommendedName>
        <fullName evidence="4">SnoaL-like domain-containing protein</fullName>
    </recommendedName>
</protein>
<proteinExistence type="predicted"/>
<organism evidence="2 3">
    <name type="scientific">Corynespora cassiicola Philippines</name>
    <dbReference type="NCBI Taxonomy" id="1448308"/>
    <lineage>
        <taxon>Eukaryota</taxon>
        <taxon>Fungi</taxon>
        <taxon>Dikarya</taxon>
        <taxon>Ascomycota</taxon>
        <taxon>Pezizomycotina</taxon>
        <taxon>Dothideomycetes</taxon>
        <taxon>Pleosporomycetidae</taxon>
        <taxon>Pleosporales</taxon>
        <taxon>Corynesporascaceae</taxon>
        <taxon>Corynespora</taxon>
    </lineage>
</organism>
<dbReference type="Gene3D" id="3.10.450.50">
    <property type="match status" value="1"/>
</dbReference>